<keyword evidence="1" id="KW-0472">Membrane</keyword>
<accession>E1RD98</accession>
<organism evidence="2 3">
    <name type="scientific">Methanolacinia petrolearia (strain DSM 11571 / OCM 486 / SEBR 4847)</name>
    <name type="common">Methanoplanus petrolearius</name>
    <dbReference type="NCBI Taxonomy" id="679926"/>
    <lineage>
        <taxon>Archaea</taxon>
        <taxon>Methanobacteriati</taxon>
        <taxon>Methanobacteriota</taxon>
        <taxon>Stenosarchaea group</taxon>
        <taxon>Methanomicrobia</taxon>
        <taxon>Methanomicrobiales</taxon>
        <taxon>Methanomicrobiaceae</taxon>
        <taxon>Methanolacinia</taxon>
    </lineage>
</organism>
<keyword evidence="1" id="KW-1133">Transmembrane helix</keyword>
<dbReference type="HOGENOM" id="CLU_2911550_0_0_2"/>
<dbReference type="AlphaFoldDB" id="E1RD98"/>
<dbReference type="EMBL" id="CP002117">
    <property type="protein sequence ID" value="ADN37081.1"/>
    <property type="molecule type" value="Genomic_DNA"/>
</dbReference>
<evidence type="ECO:0000313" key="3">
    <source>
        <dbReference type="Proteomes" id="UP000006565"/>
    </source>
</evidence>
<feature type="transmembrane region" description="Helical" evidence="1">
    <location>
        <begin position="6"/>
        <end position="39"/>
    </location>
</feature>
<evidence type="ECO:0000256" key="1">
    <source>
        <dbReference type="SAM" id="Phobius"/>
    </source>
</evidence>
<reference evidence="2 3" key="1">
    <citation type="journal article" date="2010" name="Stand. Genomic Sci.">
        <title>Complete genome sequence of Methanoplanus petrolearius type strain (SEBR 4847).</title>
        <authorList>
            <person name="Brambilla E."/>
            <person name="Djao O.D."/>
            <person name="Daligault H."/>
            <person name="Lapidus A."/>
            <person name="Lucas S."/>
            <person name="Hammon N."/>
            <person name="Nolan M."/>
            <person name="Tice H."/>
            <person name="Cheng J.F."/>
            <person name="Han C."/>
            <person name="Tapia R."/>
            <person name="Goodwin L."/>
            <person name="Pitluck S."/>
            <person name="Liolios K."/>
            <person name="Ivanova N."/>
            <person name="Mavromatis K."/>
            <person name="Mikhailova N."/>
            <person name="Pati A."/>
            <person name="Chen A."/>
            <person name="Palaniappan K."/>
            <person name="Land M."/>
            <person name="Hauser L."/>
            <person name="Chang Y.J."/>
            <person name="Jeffries C.D."/>
            <person name="Rohde M."/>
            <person name="Spring S."/>
            <person name="Sikorski J."/>
            <person name="Goker M."/>
            <person name="Woyke T."/>
            <person name="Bristow J."/>
            <person name="Eisen J.A."/>
            <person name="Markowitz V."/>
            <person name="Hugenholtz P."/>
            <person name="Kyrpides N.C."/>
            <person name="Klenk H.P."/>
        </authorList>
    </citation>
    <scope>NUCLEOTIDE SEQUENCE [LARGE SCALE GENOMIC DNA]</scope>
    <source>
        <strain evidence="3">DSM 11571 / OCM 486 / SEBR 4847</strain>
    </source>
</reference>
<evidence type="ECO:0000313" key="2">
    <source>
        <dbReference type="EMBL" id="ADN37081.1"/>
    </source>
</evidence>
<dbReference type="Proteomes" id="UP000006565">
    <property type="component" value="Chromosome"/>
</dbReference>
<dbReference type="KEGG" id="mpi:Mpet_2334"/>
<dbReference type="GeneID" id="9744820"/>
<keyword evidence="1" id="KW-0812">Transmembrane</keyword>
<gene>
    <name evidence="2" type="ordered locus">Mpet_2334</name>
</gene>
<dbReference type="RefSeq" id="WP_013330258.1">
    <property type="nucleotide sequence ID" value="NC_014507.1"/>
</dbReference>
<protein>
    <submittedName>
        <fullName evidence="2">Uncharacterized protein</fullName>
    </submittedName>
</protein>
<sequence>MLIPTLGFVSCIFMLATLNLLIILPGLVIILPGLVFYFVGDTPGGERIRREIGRRLGRKVR</sequence>
<name>E1RD98_METP4</name>
<keyword evidence="3" id="KW-1185">Reference proteome</keyword>
<proteinExistence type="predicted"/>